<dbReference type="AlphaFoldDB" id="A0A9P9L6P5"/>
<dbReference type="SUPFAM" id="SSF53474">
    <property type="entry name" value="alpha/beta-Hydrolases"/>
    <property type="match status" value="1"/>
</dbReference>
<dbReference type="Gene3D" id="3.40.50.1820">
    <property type="entry name" value="alpha/beta hydrolase"/>
    <property type="match status" value="1"/>
</dbReference>
<proteinExistence type="predicted"/>
<dbReference type="GO" id="GO:0016787">
    <property type="term" value="F:hydrolase activity"/>
    <property type="evidence" value="ECO:0007669"/>
    <property type="project" value="UniProtKB-KW"/>
</dbReference>
<evidence type="ECO:0000313" key="2">
    <source>
        <dbReference type="EMBL" id="KAH7274894.1"/>
    </source>
</evidence>
<protein>
    <submittedName>
        <fullName evidence="2">Alpha/Beta hydrolase protein</fullName>
    </submittedName>
</protein>
<name>A0A9P9L6P5_FUSSL</name>
<dbReference type="InterPro" id="IPR029058">
    <property type="entry name" value="AB_hydrolase_fold"/>
</dbReference>
<sequence>MIPQRFPSSSRSLSTGASFTAAGETLILPSGRKLGYHTSGPATGTPIMYIHGHPDSGITITGPLESRIAQDLNIRWIGPDRPGVGLSTRYDAQEILDYPADIDALAKHLDLPRYYIIGTSGGTGFTLTCAKDLGPSKLKGVGICAGIGPLESLEAWRDYPAEFKEYYESEYVPLAQQKDIAALANRLRGEFEASFTGPDLEFMMQKNAWIQGAWAHAKGMELHWRPWGLKLEDVAFPSIKLWYGGIDKSTTPVMGKYMANRLEGSVLSKKTSIRIYMISNETKYLGYGVLEG</sequence>
<reference evidence="2" key="1">
    <citation type="journal article" date="2021" name="Nat. Commun.">
        <title>Genetic determinants of endophytism in the Arabidopsis root mycobiome.</title>
        <authorList>
            <person name="Mesny F."/>
            <person name="Miyauchi S."/>
            <person name="Thiergart T."/>
            <person name="Pickel B."/>
            <person name="Atanasova L."/>
            <person name="Karlsson M."/>
            <person name="Huettel B."/>
            <person name="Barry K.W."/>
            <person name="Haridas S."/>
            <person name="Chen C."/>
            <person name="Bauer D."/>
            <person name="Andreopoulos W."/>
            <person name="Pangilinan J."/>
            <person name="LaButti K."/>
            <person name="Riley R."/>
            <person name="Lipzen A."/>
            <person name="Clum A."/>
            <person name="Drula E."/>
            <person name="Henrissat B."/>
            <person name="Kohler A."/>
            <person name="Grigoriev I.V."/>
            <person name="Martin F.M."/>
            <person name="Hacquard S."/>
        </authorList>
    </citation>
    <scope>NUCLEOTIDE SEQUENCE</scope>
    <source>
        <strain evidence="2">FSSC 5 MPI-SDFR-AT-0091</strain>
    </source>
</reference>
<dbReference type="Pfam" id="PF00561">
    <property type="entry name" value="Abhydrolase_1"/>
    <property type="match status" value="1"/>
</dbReference>
<dbReference type="Proteomes" id="UP000736672">
    <property type="component" value="Unassembled WGS sequence"/>
</dbReference>
<feature type="domain" description="AB hydrolase-1" evidence="1">
    <location>
        <begin position="46"/>
        <end position="190"/>
    </location>
</feature>
<gene>
    <name evidence="2" type="ORF">B0J15DRAFT_506920</name>
</gene>
<dbReference type="InterPro" id="IPR000073">
    <property type="entry name" value="AB_hydrolase_1"/>
</dbReference>
<organism evidence="2 3">
    <name type="scientific">Fusarium solani</name>
    <name type="common">Filamentous fungus</name>
    <dbReference type="NCBI Taxonomy" id="169388"/>
    <lineage>
        <taxon>Eukaryota</taxon>
        <taxon>Fungi</taxon>
        <taxon>Dikarya</taxon>
        <taxon>Ascomycota</taxon>
        <taxon>Pezizomycotina</taxon>
        <taxon>Sordariomycetes</taxon>
        <taxon>Hypocreomycetidae</taxon>
        <taxon>Hypocreales</taxon>
        <taxon>Nectriaceae</taxon>
        <taxon>Fusarium</taxon>
        <taxon>Fusarium solani species complex</taxon>
    </lineage>
</organism>
<keyword evidence="2" id="KW-0378">Hydrolase</keyword>
<dbReference type="EMBL" id="JAGTJS010000001">
    <property type="protein sequence ID" value="KAH7274894.1"/>
    <property type="molecule type" value="Genomic_DNA"/>
</dbReference>
<accession>A0A9P9L6P5</accession>
<evidence type="ECO:0000313" key="3">
    <source>
        <dbReference type="Proteomes" id="UP000736672"/>
    </source>
</evidence>
<keyword evidence="3" id="KW-1185">Reference proteome</keyword>
<comment type="caution">
    <text evidence="2">The sequence shown here is derived from an EMBL/GenBank/DDBJ whole genome shotgun (WGS) entry which is preliminary data.</text>
</comment>
<evidence type="ECO:0000259" key="1">
    <source>
        <dbReference type="Pfam" id="PF00561"/>
    </source>
</evidence>
<dbReference type="OrthoDB" id="294702at2759"/>